<dbReference type="InterPro" id="IPR055268">
    <property type="entry name" value="PCB-like"/>
</dbReference>
<dbReference type="GO" id="GO:0006094">
    <property type="term" value="P:gluconeogenesis"/>
    <property type="evidence" value="ECO:0007669"/>
    <property type="project" value="TreeGrafter"/>
</dbReference>
<feature type="domain" description="Pyruvate carboxyltransferase" evidence="1">
    <location>
        <begin position="4"/>
        <end position="264"/>
    </location>
</feature>
<proteinExistence type="predicted"/>
<accession>E4SDU5</accession>
<dbReference type="GO" id="GO:0005737">
    <property type="term" value="C:cytoplasm"/>
    <property type="evidence" value="ECO:0007669"/>
    <property type="project" value="TreeGrafter"/>
</dbReference>
<dbReference type="HOGENOM" id="CLU_000395_4_2_9"/>
<reference key="1">
    <citation type="submission" date="2010-11" db="EMBL/GenBank/DDBJ databases">
        <title>Complete sequence of Caldicellulosiruptor kronotskyensis 2002.</title>
        <authorList>
            <consortium name="US DOE Joint Genome Institute"/>
            <person name="Lucas S."/>
            <person name="Copeland A."/>
            <person name="Lapidus A."/>
            <person name="Cheng J.-F."/>
            <person name="Bruce D."/>
            <person name="Goodwin L."/>
            <person name="Pitluck S."/>
            <person name="Davenport K."/>
            <person name="Detter J.C."/>
            <person name="Han C."/>
            <person name="Tapia R."/>
            <person name="Land M."/>
            <person name="Hauser L."/>
            <person name="Jeffries C."/>
            <person name="Kyrpides N."/>
            <person name="Ivanova N."/>
            <person name="Mikhailova N."/>
            <person name="Blumer-Schuette S.E."/>
            <person name="Kelly R.M."/>
            <person name="Woyke T."/>
        </authorList>
    </citation>
    <scope>NUCLEOTIDE SEQUENCE</scope>
    <source>
        <strain>2002</strain>
    </source>
</reference>
<dbReference type="InterPro" id="IPR003379">
    <property type="entry name" value="Carboxylase_cons_dom"/>
</dbReference>
<dbReference type="PROSITE" id="PS50991">
    <property type="entry name" value="PYR_CT"/>
    <property type="match status" value="1"/>
</dbReference>
<gene>
    <name evidence="2" type="ordered locus">Calkro_0328</name>
</gene>
<protein>
    <submittedName>
        <fullName evidence="2">Conserved carboxylase region</fullName>
    </submittedName>
</protein>
<dbReference type="SUPFAM" id="SSF89000">
    <property type="entry name" value="post-HMGL domain-like"/>
    <property type="match status" value="1"/>
</dbReference>
<dbReference type="KEGG" id="ckn:Calkro_0328"/>
<dbReference type="OrthoDB" id="9807469at2"/>
<dbReference type="Pfam" id="PF00682">
    <property type="entry name" value="HMGL-like"/>
    <property type="match status" value="1"/>
</dbReference>
<dbReference type="Proteomes" id="UP000006835">
    <property type="component" value="Chromosome"/>
</dbReference>
<dbReference type="InterPro" id="IPR000891">
    <property type="entry name" value="PYR_CT"/>
</dbReference>
<dbReference type="CDD" id="cd07937">
    <property type="entry name" value="DRE_TIM_PC_TC_5S"/>
    <property type="match status" value="1"/>
</dbReference>
<dbReference type="PATRIC" id="fig|632348.3.peg.353"/>
<dbReference type="SUPFAM" id="SSF51569">
    <property type="entry name" value="Aldolase"/>
    <property type="match status" value="1"/>
</dbReference>
<dbReference type="NCBIfam" id="NF008985">
    <property type="entry name" value="PRK12331.1"/>
    <property type="match status" value="1"/>
</dbReference>
<name>E4SDU5_CALK2</name>
<dbReference type="PANTHER" id="PTHR43778:SF2">
    <property type="entry name" value="PYRUVATE CARBOXYLASE, MITOCHONDRIAL"/>
    <property type="match status" value="1"/>
</dbReference>
<dbReference type="InterPro" id="IPR013785">
    <property type="entry name" value="Aldolase_TIM"/>
</dbReference>
<dbReference type="Pfam" id="PF02436">
    <property type="entry name" value="PYC_OADA"/>
    <property type="match status" value="1"/>
</dbReference>
<evidence type="ECO:0000313" key="2">
    <source>
        <dbReference type="EMBL" id="ADQ45232.1"/>
    </source>
</evidence>
<organism evidence="2 3">
    <name type="scientific">Caldicellulosiruptor kronotskyensis (strain DSM 18902 / VKM B-2412 / 2002)</name>
    <dbReference type="NCBI Taxonomy" id="632348"/>
    <lineage>
        <taxon>Bacteria</taxon>
        <taxon>Bacillati</taxon>
        <taxon>Bacillota</taxon>
        <taxon>Bacillota incertae sedis</taxon>
        <taxon>Caldicellulosiruptorales</taxon>
        <taxon>Caldicellulosiruptoraceae</taxon>
        <taxon>Caldicellulosiruptor</taxon>
    </lineage>
</organism>
<evidence type="ECO:0000313" key="3">
    <source>
        <dbReference type="Proteomes" id="UP000006835"/>
    </source>
</evidence>
<sequence>MKRIYITETVLRDAQQSLIATRMPYEDFDGILEKIDKAGYYSIECWGGATFDSCLRYLNEDPWERLRKIRSKVKNTKLQMLLRGQNLLGYRHYPDDVVRMFVRKSIENGMDIIRIFDALNDLRNIEVAVDETIKAGGHAQGTIVYTISPIHSLEMYVKIGKDLESMGVHSICIKDMAGIMSPKEAYELVKALKENVKVPVFLHTHSTTGLGILTYLKAIEAGVDGIDTAISSFSGGTSQPPTETLSYALKQMGYDTNLDNKLLKEINDFFKPVKDKFIKNGILNPFVLSTDTDALIYQIPGGMLSNLIAQLKQQNALGKLDEVLMEVPRVREDLGYPPLVTPMSQMVGTQAAANVLSCERYKVILKEVKAYIRGEYGRPPGEINPELVKKVLGDEKPIEGRFADTLEPIFEKTKEQIKDFAKTDEDVLSYILFPQVAEEFLKNRGKKKEPRERKIEYTIEGIS</sequence>
<dbReference type="PANTHER" id="PTHR43778">
    <property type="entry name" value="PYRUVATE CARBOXYLASE"/>
    <property type="match status" value="1"/>
</dbReference>
<keyword evidence="3" id="KW-1185">Reference proteome</keyword>
<dbReference type="Gene3D" id="3.20.20.70">
    <property type="entry name" value="Aldolase class I"/>
    <property type="match status" value="1"/>
</dbReference>
<dbReference type="NCBIfam" id="NF006761">
    <property type="entry name" value="PRK09282.1"/>
    <property type="match status" value="1"/>
</dbReference>
<evidence type="ECO:0000259" key="1">
    <source>
        <dbReference type="PROSITE" id="PS50991"/>
    </source>
</evidence>
<dbReference type="GO" id="GO:0004736">
    <property type="term" value="F:pyruvate carboxylase activity"/>
    <property type="evidence" value="ECO:0007669"/>
    <property type="project" value="TreeGrafter"/>
</dbReference>
<dbReference type="RefSeq" id="WP_013429389.1">
    <property type="nucleotide sequence ID" value="NC_014720.1"/>
</dbReference>
<dbReference type="EMBL" id="CP002330">
    <property type="protein sequence ID" value="ADQ45232.1"/>
    <property type="molecule type" value="Genomic_DNA"/>
</dbReference>
<dbReference type="AlphaFoldDB" id="E4SDU5"/>
<reference evidence="2 3" key="2">
    <citation type="journal article" date="2011" name="J. Bacteriol.">
        <title>Complete genome sequences for the anaerobic, extremely thermophilic plant biomass-degrading bacteria Caldicellulosiruptor hydrothermalis, Caldicellulosiruptor kristjanssonii, Caldicellulosiruptor kronotskyensis, Caldicellulosiruptor owensenis, and Caldicellulosiruptor lactoaceticus.</title>
        <authorList>
            <person name="Blumer-Schuette S.E."/>
            <person name="Ozdemir I."/>
            <person name="Mistry D."/>
            <person name="Lucas S."/>
            <person name="Lapidus A."/>
            <person name="Cheng J.F."/>
            <person name="Goodwin L.A."/>
            <person name="Pitluck S."/>
            <person name="Land M.L."/>
            <person name="Hauser L.J."/>
            <person name="Woyke T."/>
            <person name="Mikhailova N."/>
            <person name="Pati A."/>
            <person name="Kyrpides N.C."/>
            <person name="Ivanova N."/>
            <person name="Detter J.C."/>
            <person name="Walston-Davenport K."/>
            <person name="Han S."/>
            <person name="Adams M.W."/>
            <person name="Kelly R.M."/>
        </authorList>
    </citation>
    <scope>NUCLEOTIDE SEQUENCE [LARGE SCALE GENOMIC DNA]</scope>
    <source>
        <strain evidence="3">DSM 18902 / VKM B-2412 / 2002</strain>
    </source>
</reference>